<name>A0A495J948_9SPHI</name>
<sequence>MPNKKISELPEDLVVTIADYVPITTSGSAVTKKVRVSNLLSLVATSGAAPHFVGKYVSLEALQLNIPVGVDGDYAVIADSPHAQEYIWDSNLNNWVLSNNEPASTFALLSGNATDNGSLLSELTARDTAIANKVDKVDGKGLSTEDYTTAEKTKLAALTGSFAGLTGNPADNAALNSALTGETAERLSADAGLQSQVTNLNASLATEVTDRQTADTALQSQVTTLNSNLNTETANRVSGDATLQDEVTTLGSSLTTETTNRVNGDAALQDEVSTLGSSLTTETTNRVNGDAALQSQVSALSAALVPHPTYTAPSASLSSTQTTSGLEIGQSISIPLTATFTQNDGGSSTALSIKKNGTQISTTSPYTDATVVMSATAVAYTATFSYAQGPIKNNIIGIADATGRIPASNATSSTLSYQGFYKLWYDTVTAFPTDSASARALTNARLSNAGNTFTLNTGSTNTKFCLVLPPGKSLVSVIDQDALNLDITAQYVQSAITVNDASGTPVTTYKIYAMSQSIPYSTTHRHNITIA</sequence>
<comment type="caution">
    <text evidence="1">The sequence shown here is derived from an EMBL/GenBank/DDBJ whole genome shotgun (WGS) entry which is preliminary data.</text>
</comment>
<evidence type="ECO:0000313" key="1">
    <source>
        <dbReference type="EMBL" id="RKR84912.1"/>
    </source>
</evidence>
<reference evidence="1 2" key="1">
    <citation type="submission" date="2018-10" db="EMBL/GenBank/DDBJ databases">
        <title>Genomic Encyclopedia of Archaeal and Bacterial Type Strains, Phase II (KMG-II): from individual species to whole genera.</title>
        <authorList>
            <person name="Goeker M."/>
        </authorList>
    </citation>
    <scope>NUCLEOTIDE SEQUENCE [LARGE SCALE GENOMIC DNA]</scope>
    <source>
        <strain evidence="1 2">DSM 18602</strain>
    </source>
</reference>
<proteinExistence type="predicted"/>
<keyword evidence="2" id="KW-1185">Reference proteome</keyword>
<dbReference type="AlphaFoldDB" id="A0A495J948"/>
<accession>A0A495J948</accession>
<organism evidence="1 2">
    <name type="scientific">Mucilaginibacter gracilis</name>
    <dbReference type="NCBI Taxonomy" id="423350"/>
    <lineage>
        <taxon>Bacteria</taxon>
        <taxon>Pseudomonadati</taxon>
        <taxon>Bacteroidota</taxon>
        <taxon>Sphingobacteriia</taxon>
        <taxon>Sphingobacteriales</taxon>
        <taxon>Sphingobacteriaceae</taxon>
        <taxon>Mucilaginibacter</taxon>
    </lineage>
</organism>
<protein>
    <submittedName>
        <fullName evidence="1">Uncharacterized protein</fullName>
    </submittedName>
</protein>
<gene>
    <name evidence="1" type="ORF">BDD43_5165</name>
</gene>
<evidence type="ECO:0000313" key="2">
    <source>
        <dbReference type="Proteomes" id="UP000268007"/>
    </source>
</evidence>
<dbReference type="RefSeq" id="WP_121200876.1">
    <property type="nucleotide sequence ID" value="NZ_RBKU01000001.1"/>
</dbReference>
<dbReference type="EMBL" id="RBKU01000001">
    <property type="protein sequence ID" value="RKR84912.1"/>
    <property type="molecule type" value="Genomic_DNA"/>
</dbReference>
<dbReference type="Proteomes" id="UP000268007">
    <property type="component" value="Unassembled WGS sequence"/>
</dbReference>
<dbReference type="OrthoDB" id="789765at2"/>